<proteinExistence type="predicted"/>
<evidence type="ECO:0000313" key="4">
    <source>
        <dbReference type="Proteomes" id="UP000005632"/>
    </source>
</evidence>
<gene>
    <name evidence="3" type="ordered locus">SpiGrapes_0261</name>
</gene>
<feature type="transmembrane region" description="Helical" evidence="1">
    <location>
        <begin position="12"/>
        <end position="30"/>
    </location>
</feature>
<dbReference type="GO" id="GO:0080120">
    <property type="term" value="P:CAAX-box protein maturation"/>
    <property type="evidence" value="ECO:0007669"/>
    <property type="project" value="UniProtKB-ARBA"/>
</dbReference>
<keyword evidence="1" id="KW-0812">Transmembrane</keyword>
<dbReference type="PANTHER" id="PTHR36435:SF1">
    <property type="entry name" value="CAAX AMINO TERMINAL PROTEASE FAMILY PROTEIN"/>
    <property type="match status" value="1"/>
</dbReference>
<reference evidence="3 4" key="1">
    <citation type="submission" date="2011-11" db="EMBL/GenBank/DDBJ databases">
        <title>Complete sequence of Spirochaeta sp. grapes.</title>
        <authorList>
            <consortium name="US DOE Joint Genome Institute"/>
            <person name="Lucas S."/>
            <person name="Han J."/>
            <person name="Lapidus A."/>
            <person name="Cheng J.-F."/>
            <person name="Goodwin L."/>
            <person name="Pitluck S."/>
            <person name="Peters L."/>
            <person name="Ovchinnikova G."/>
            <person name="Munk A.C."/>
            <person name="Detter J.C."/>
            <person name="Han C."/>
            <person name="Tapia R."/>
            <person name="Land M."/>
            <person name="Hauser L."/>
            <person name="Kyrpides N."/>
            <person name="Ivanova N."/>
            <person name="Pagani I."/>
            <person name="Ritalahtilisa K."/>
            <person name="Loeffler F."/>
            <person name="Woyke T."/>
        </authorList>
    </citation>
    <scope>NUCLEOTIDE SEQUENCE [LARGE SCALE GENOMIC DNA]</scope>
    <source>
        <strain evidence="4">ATCC BAA-1885 / DSM 22778 / Grapes</strain>
    </source>
</reference>
<dbReference type="InterPro" id="IPR052710">
    <property type="entry name" value="CAAX_protease"/>
</dbReference>
<feature type="transmembrane region" description="Helical" evidence="1">
    <location>
        <begin position="36"/>
        <end position="56"/>
    </location>
</feature>
<dbReference type="InterPro" id="IPR003675">
    <property type="entry name" value="Rce1/LyrA-like_dom"/>
</dbReference>
<dbReference type="RefSeq" id="WP_014268973.1">
    <property type="nucleotide sequence ID" value="NC_016633.1"/>
</dbReference>
<feature type="transmembrane region" description="Helical" evidence="1">
    <location>
        <begin position="211"/>
        <end position="230"/>
    </location>
</feature>
<organism evidence="3 4">
    <name type="scientific">Sphaerochaeta pleomorpha (strain ATCC BAA-1885 / DSM 22778 / Grapes)</name>
    <dbReference type="NCBI Taxonomy" id="158190"/>
    <lineage>
        <taxon>Bacteria</taxon>
        <taxon>Pseudomonadati</taxon>
        <taxon>Spirochaetota</taxon>
        <taxon>Spirochaetia</taxon>
        <taxon>Spirochaetales</taxon>
        <taxon>Sphaerochaetaceae</taxon>
        <taxon>Sphaerochaeta</taxon>
    </lineage>
</organism>
<sequence>MKYLRENKPIWHALVWVAIYVVLVNVGDFVASQLPVAVWATCFLLGCLSITLIIYLKQTNQAEFYGVKRPQAGTLPLALYLVPLFAIAFLQYAKGLDSKLDTSIIVIDFLLVTCVGFIEELLFRGFLFKAILKKGNLNKAIFISGITFGIGHIVNLARGYSFSDQLIQIVVAIAIGIVLAYCVALTGSIIMGVVFHALFNLSGTLTNHETVLDTYIVFAMLVVLIPYVLFMRNRLARVQAQVATA</sequence>
<dbReference type="eggNOG" id="COG1266">
    <property type="taxonomic scope" value="Bacteria"/>
</dbReference>
<feature type="transmembrane region" description="Helical" evidence="1">
    <location>
        <begin position="140"/>
        <end position="160"/>
    </location>
</feature>
<evidence type="ECO:0000256" key="1">
    <source>
        <dbReference type="SAM" id="Phobius"/>
    </source>
</evidence>
<evidence type="ECO:0000259" key="2">
    <source>
        <dbReference type="Pfam" id="PF02517"/>
    </source>
</evidence>
<dbReference type="PANTHER" id="PTHR36435">
    <property type="entry name" value="SLR1288 PROTEIN"/>
    <property type="match status" value="1"/>
</dbReference>
<keyword evidence="1" id="KW-1133">Transmembrane helix</keyword>
<dbReference type="EMBL" id="CP003155">
    <property type="protein sequence ID" value="AEV28124.1"/>
    <property type="molecule type" value="Genomic_DNA"/>
</dbReference>
<dbReference type="KEGG" id="sgp:SpiGrapes_0261"/>
<accession>G8QUU8</accession>
<dbReference type="AlphaFoldDB" id="G8QUU8"/>
<name>G8QUU8_SPHPG</name>
<dbReference type="GO" id="GO:0006508">
    <property type="term" value="P:proteolysis"/>
    <property type="evidence" value="ECO:0007669"/>
    <property type="project" value="UniProtKB-KW"/>
</dbReference>
<feature type="transmembrane region" description="Helical" evidence="1">
    <location>
        <begin position="77"/>
        <end position="93"/>
    </location>
</feature>
<dbReference type="HOGENOM" id="CLU_093151_0_0_12"/>
<dbReference type="Pfam" id="PF02517">
    <property type="entry name" value="Rce1-like"/>
    <property type="match status" value="1"/>
</dbReference>
<feature type="transmembrane region" description="Helical" evidence="1">
    <location>
        <begin position="105"/>
        <end position="128"/>
    </location>
</feature>
<evidence type="ECO:0000313" key="3">
    <source>
        <dbReference type="EMBL" id="AEV28124.1"/>
    </source>
</evidence>
<dbReference type="STRING" id="158190.SpiGrapes_0261"/>
<protein>
    <submittedName>
        <fullName evidence="3">CAAX amino terminal protease family</fullName>
    </submittedName>
</protein>
<dbReference type="Proteomes" id="UP000005632">
    <property type="component" value="Chromosome"/>
</dbReference>
<keyword evidence="3" id="KW-0645">Protease</keyword>
<keyword evidence="3" id="KW-0378">Hydrolase</keyword>
<feature type="transmembrane region" description="Helical" evidence="1">
    <location>
        <begin position="166"/>
        <end position="199"/>
    </location>
</feature>
<keyword evidence="1" id="KW-0472">Membrane</keyword>
<keyword evidence="4" id="KW-1185">Reference proteome</keyword>
<dbReference type="GO" id="GO:0004175">
    <property type="term" value="F:endopeptidase activity"/>
    <property type="evidence" value="ECO:0007669"/>
    <property type="project" value="UniProtKB-ARBA"/>
</dbReference>
<feature type="domain" description="CAAX prenyl protease 2/Lysostaphin resistance protein A-like" evidence="2">
    <location>
        <begin position="106"/>
        <end position="201"/>
    </location>
</feature>